<feature type="compositionally biased region" description="Basic and acidic residues" evidence="2">
    <location>
        <begin position="198"/>
        <end position="207"/>
    </location>
</feature>
<keyword evidence="1" id="KW-0863">Zinc-finger</keyword>
<evidence type="ECO:0000256" key="2">
    <source>
        <dbReference type="SAM" id="MobiDB-lite"/>
    </source>
</evidence>
<keyword evidence="4" id="KW-1185">Reference proteome</keyword>
<feature type="region of interest" description="Disordered" evidence="2">
    <location>
        <begin position="147"/>
        <end position="239"/>
    </location>
</feature>
<evidence type="ECO:0000256" key="1">
    <source>
        <dbReference type="PROSITE-ProRule" id="PRU00042"/>
    </source>
</evidence>
<feature type="region of interest" description="Disordered" evidence="2">
    <location>
        <begin position="282"/>
        <end position="301"/>
    </location>
</feature>
<dbReference type="AlphaFoldDB" id="A0A8B7XMQ6"/>
<keyword evidence="1" id="KW-0479">Metal-binding</keyword>
<dbReference type="SUPFAM" id="SSF57667">
    <property type="entry name" value="beta-beta-alpha zinc fingers"/>
    <property type="match status" value="1"/>
</dbReference>
<dbReference type="OrthoDB" id="6145741at2759"/>
<evidence type="ECO:0000259" key="3">
    <source>
        <dbReference type="PROSITE" id="PS50157"/>
    </source>
</evidence>
<feature type="domain" description="C2H2-type" evidence="3">
    <location>
        <begin position="4"/>
        <end position="32"/>
    </location>
</feature>
<protein>
    <submittedName>
        <fullName evidence="5">MDS1 and EVI1 complex locus protein EVI1-like</fullName>
    </submittedName>
</protein>
<dbReference type="InterPro" id="IPR013087">
    <property type="entry name" value="Znf_C2H2_type"/>
</dbReference>
<organism evidence="4 5">
    <name type="scientific">Acanthaster planci</name>
    <name type="common">Crown-of-thorns starfish</name>
    <dbReference type="NCBI Taxonomy" id="133434"/>
    <lineage>
        <taxon>Eukaryota</taxon>
        <taxon>Metazoa</taxon>
        <taxon>Echinodermata</taxon>
        <taxon>Eleutherozoa</taxon>
        <taxon>Asterozoa</taxon>
        <taxon>Asteroidea</taxon>
        <taxon>Valvatacea</taxon>
        <taxon>Valvatida</taxon>
        <taxon>Acanthasteridae</taxon>
        <taxon>Acanthaster</taxon>
    </lineage>
</organism>
<dbReference type="PROSITE" id="PS50157">
    <property type="entry name" value="ZINC_FINGER_C2H2_2"/>
    <property type="match status" value="2"/>
</dbReference>
<evidence type="ECO:0000313" key="5">
    <source>
        <dbReference type="RefSeq" id="XP_022081447.1"/>
    </source>
</evidence>
<feature type="compositionally biased region" description="Polar residues" evidence="2">
    <location>
        <begin position="285"/>
        <end position="297"/>
    </location>
</feature>
<accession>A0A8B7XMQ6</accession>
<name>A0A8B7XMQ6_ACAPL</name>
<feature type="domain" description="C2H2-type" evidence="3">
    <location>
        <begin position="34"/>
        <end position="56"/>
    </location>
</feature>
<dbReference type="InterPro" id="IPR036236">
    <property type="entry name" value="Znf_C2H2_sf"/>
</dbReference>
<dbReference type="OMA" id="AYTASPM"/>
<dbReference type="Proteomes" id="UP000694845">
    <property type="component" value="Unplaced"/>
</dbReference>
<feature type="compositionally biased region" description="Pro residues" evidence="2">
    <location>
        <begin position="165"/>
        <end position="178"/>
    </location>
</feature>
<dbReference type="KEGG" id="aplc:110974248"/>
<dbReference type="GO" id="GO:0008270">
    <property type="term" value="F:zinc ion binding"/>
    <property type="evidence" value="ECO:0007669"/>
    <property type="project" value="UniProtKB-KW"/>
</dbReference>
<dbReference type="RefSeq" id="XP_022081447.1">
    <property type="nucleotide sequence ID" value="XM_022225755.1"/>
</dbReference>
<keyword evidence="1" id="KW-0862">Zinc</keyword>
<sequence length="330" mass="36083">MRQFKCQKCTKAFGHKRSLIRHDKDTHGKAQEGFPCPLCSTRVRRKDNLRRHCKKHHLTSNLDELMTSTSAPAIQGPEILPVTPEISGISSPPISGAFPPATPVSSGGNLLESADMQVQEYFTLLDEDSLDIGQLFQGEDSVISLPTDAPDLLQVPSSGSGAPTSPVPPAPKSLPLPLRPSGSIQDQECRHFSSSYKESLDEEHPSMAEDSLYSRSETPTSPVSPAPTSIPVRLPARSGGKPMAMLRLMNREIFDEKSLNGDNPDDAEQSSTRLVSEPQLAPAMSSGTLTPPISPASSPLPEKIITEEITKFYDEGLLRKVRRRRSIYEY</sequence>
<dbReference type="SMART" id="SM00355">
    <property type="entry name" value="ZnF_C2H2"/>
    <property type="match status" value="2"/>
</dbReference>
<dbReference type="Gene3D" id="3.30.160.60">
    <property type="entry name" value="Classic Zinc Finger"/>
    <property type="match status" value="1"/>
</dbReference>
<proteinExistence type="predicted"/>
<dbReference type="GeneID" id="110974248"/>
<dbReference type="PROSITE" id="PS00028">
    <property type="entry name" value="ZINC_FINGER_C2H2_1"/>
    <property type="match status" value="1"/>
</dbReference>
<gene>
    <name evidence="5" type="primary">LOC110974248</name>
</gene>
<evidence type="ECO:0000313" key="4">
    <source>
        <dbReference type="Proteomes" id="UP000694845"/>
    </source>
</evidence>
<feature type="compositionally biased region" description="Low complexity" evidence="2">
    <location>
        <begin position="218"/>
        <end position="231"/>
    </location>
</feature>
<reference evidence="5" key="1">
    <citation type="submission" date="2025-08" db="UniProtKB">
        <authorList>
            <consortium name="RefSeq"/>
        </authorList>
    </citation>
    <scope>IDENTIFICATION</scope>
</reference>